<gene>
    <name evidence="2" type="ORF">DPMN_089102</name>
</gene>
<feature type="region of interest" description="Disordered" evidence="1">
    <location>
        <begin position="91"/>
        <end position="115"/>
    </location>
</feature>
<dbReference type="EMBL" id="JAIWYP010000003">
    <property type="protein sequence ID" value="KAH3846795.1"/>
    <property type="molecule type" value="Genomic_DNA"/>
</dbReference>
<sequence length="115" mass="13317">MKNAPHPGGHVFQPTGTILELSPDIFRTNINVTSRVLTRPELFFELIQDIIKTNVLTKFHADWTINLTFRVLTRLYNSLGIQLLTKFESRQPIRTDRQTDRPTDRQTSSLLYPPP</sequence>
<evidence type="ECO:0000256" key="1">
    <source>
        <dbReference type="SAM" id="MobiDB-lite"/>
    </source>
</evidence>
<organism evidence="2 3">
    <name type="scientific">Dreissena polymorpha</name>
    <name type="common">Zebra mussel</name>
    <name type="synonym">Mytilus polymorpha</name>
    <dbReference type="NCBI Taxonomy" id="45954"/>
    <lineage>
        <taxon>Eukaryota</taxon>
        <taxon>Metazoa</taxon>
        <taxon>Spiralia</taxon>
        <taxon>Lophotrochozoa</taxon>
        <taxon>Mollusca</taxon>
        <taxon>Bivalvia</taxon>
        <taxon>Autobranchia</taxon>
        <taxon>Heteroconchia</taxon>
        <taxon>Euheterodonta</taxon>
        <taxon>Imparidentia</taxon>
        <taxon>Neoheterodontei</taxon>
        <taxon>Myida</taxon>
        <taxon>Dreissenoidea</taxon>
        <taxon>Dreissenidae</taxon>
        <taxon>Dreissena</taxon>
    </lineage>
</organism>
<proteinExistence type="predicted"/>
<evidence type="ECO:0000313" key="3">
    <source>
        <dbReference type="Proteomes" id="UP000828390"/>
    </source>
</evidence>
<accession>A0A9D4QYI0</accession>
<comment type="caution">
    <text evidence="2">The sequence shown here is derived from an EMBL/GenBank/DDBJ whole genome shotgun (WGS) entry which is preliminary data.</text>
</comment>
<dbReference type="AlphaFoldDB" id="A0A9D4QYI0"/>
<reference evidence="2" key="2">
    <citation type="submission" date="2020-11" db="EMBL/GenBank/DDBJ databases">
        <authorList>
            <person name="McCartney M.A."/>
            <person name="Auch B."/>
            <person name="Kono T."/>
            <person name="Mallez S."/>
            <person name="Becker A."/>
            <person name="Gohl D.M."/>
            <person name="Silverstein K.A.T."/>
            <person name="Koren S."/>
            <person name="Bechman K.B."/>
            <person name="Herman A."/>
            <person name="Abrahante J.E."/>
            <person name="Garbe J."/>
        </authorList>
    </citation>
    <scope>NUCLEOTIDE SEQUENCE</scope>
    <source>
        <strain evidence="2">Duluth1</strain>
        <tissue evidence="2">Whole animal</tissue>
    </source>
</reference>
<dbReference type="Proteomes" id="UP000828390">
    <property type="component" value="Unassembled WGS sequence"/>
</dbReference>
<evidence type="ECO:0000313" key="2">
    <source>
        <dbReference type="EMBL" id="KAH3846795.1"/>
    </source>
</evidence>
<feature type="compositionally biased region" description="Basic and acidic residues" evidence="1">
    <location>
        <begin position="91"/>
        <end position="104"/>
    </location>
</feature>
<name>A0A9D4QYI0_DREPO</name>
<reference evidence="2" key="1">
    <citation type="journal article" date="2019" name="bioRxiv">
        <title>The Genome of the Zebra Mussel, Dreissena polymorpha: A Resource for Invasive Species Research.</title>
        <authorList>
            <person name="McCartney M.A."/>
            <person name="Auch B."/>
            <person name="Kono T."/>
            <person name="Mallez S."/>
            <person name="Zhang Y."/>
            <person name="Obille A."/>
            <person name="Becker A."/>
            <person name="Abrahante J.E."/>
            <person name="Garbe J."/>
            <person name="Badalamenti J.P."/>
            <person name="Herman A."/>
            <person name="Mangelson H."/>
            <person name="Liachko I."/>
            <person name="Sullivan S."/>
            <person name="Sone E.D."/>
            <person name="Koren S."/>
            <person name="Silverstein K.A.T."/>
            <person name="Beckman K.B."/>
            <person name="Gohl D.M."/>
        </authorList>
    </citation>
    <scope>NUCLEOTIDE SEQUENCE</scope>
    <source>
        <strain evidence="2">Duluth1</strain>
        <tissue evidence="2">Whole animal</tissue>
    </source>
</reference>
<protein>
    <submittedName>
        <fullName evidence="2">Uncharacterized protein</fullName>
    </submittedName>
</protein>
<keyword evidence="3" id="KW-1185">Reference proteome</keyword>